<dbReference type="AlphaFoldDB" id="A0A561B915"/>
<comment type="caution">
    <text evidence="2">The sequence shown here is derived from an EMBL/GenBank/DDBJ whole genome shotgun (WGS) entry which is preliminary data.</text>
</comment>
<feature type="transmembrane region" description="Helical" evidence="1">
    <location>
        <begin position="45"/>
        <end position="65"/>
    </location>
</feature>
<gene>
    <name evidence="2" type="ORF">FB547_1196</name>
</gene>
<evidence type="ECO:0000313" key="3">
    <source>
        <dbReference type="Proteomes" id="UP000319722"/>
    </source>
</evidence>
<organism evidence="2 3">
    <name type="scientific">Variovorax beijingensis</name>
    <dbReference type="NCBI Taxonomy" id="2496117"/>
    <lineage>
        <taxon>Bacteria</taxon>
        <taxon>Pseudomonadati</taxon>
        <taxon>Pseudomonadota</taxon>
        <taxon>Betaproteobacteria</taxon>
        <taxon>Burkholderiales</taxon>
        <taxon>Comamonadaceae</taxon>
        <taxon>Variovorax</taxon>
    </lineage>
</organism>
<evidence type="ECO:0000313" key="2">
    <source>
        <dbReference type="EMBL" id="TWD75445.1"/>
    </source>
</evidence>
<accession>A0A561B915</accession>
<feature type="transmembrane region" description="Helical" evidence="1">
    <location>
        <begin position="77"/>
        <end position="104"/>
    </location>
</feature>
<reference evidence="2 3" key="1">
    <citation type="submission" date="2019-06" db="EMBL/GenBank/DDBJ databases">
        <title>Sorghum-associated microbial communities from plants grown in Nebraska, USA.</title>
        <authorList>
            <person name="Schachtman D."/>
        </authorList>
    </citation>
    <scope>NUCLEOTIDE SEQUENCE [LARGE SCALE GENOMIC DNA]</scope>
    <source>
        <strain evidence="2 3">T529</strain>
    </source>
</reference>
<feature type="transmembrane region" description="Helical" evidence="1">
    <location>
        <begin position="12"/>
        <end position="33"/>
    </location>
</feature>
<keyword evidence="1" id="KW-1133">Transmembrane helix</keyword>
<sequence length="106" mass="11890">MRSDSMKAALRLVLNVFAWFFAMPVLFVFAAALESHRILSISDHIAPMTAVVLSLWAGVIYWRCIPSTPSMWRRVGYLAAFLGVMFLLGWAAMWATFVVMLAIYGA</sequence>
<keyword evidence="1" id="KW-0472">Membrane</keyword>
<protein>
    <submittedName>
        <fullName evidence="2">Uncharacterized protein</fullName>
    </submittedName>
</protein>
<proteinExistence type="predicted"/>
<dbReference type="Proteomes" id="UP000319722">
    <property type="component" value="Unassembled WGS sequence"/>
</dbReference>
<name>A0A561B915_9BURK</name>
<evidence type="ECO:0000256" key="1">
    <source>
        <dbReference type="SAM" id="Phobius"/>
    </source>
</evidence>
<keyword evidence="1" id="KW-0812">Transmembrane</keyword>
<dbReference type="EMBL" id="VIVL01000019">
    <property type="protein sequence ID" value="TWD75445.1"/>
    <property type="molecule type" value="Genomic_DNA"/>
</dbReference>